<dbReference type="Proteomes" id="UP000044602">
    <property type="component" value="Unassembled WGS sequence"/>
</dbReference>
<keyword evidence="3" id="KW-1185">Reference proteome</keyword>
<reference evidence="2 3" key="1">
    <citation type="submission" date="2015-05" db="EMBL/GenBank/DDBJ databases">
        <authorList>
            <person name="Wang D.B."/>
            <person name="Wang M."/>
        </authorList>
    </citation>
    <scope>NUCLEOTIDE SEQUENCE [LARGE SCALE GENOMIC DNA]</scope>
    <source>
        <strain evidence="2">VL1</strain>
    </source>
</reference>
<evidence type="ECO:0000313" key="2">
    <source>
        <dbReference type="EMBL" id="CRK15461.1"/>
    </source>
</evidence>
<proteinExistence type="predicted"/>
<evidence type="ECO:0000256" key="1">
    <source>
        <dbReference type="SAM" id="MobiDB-lite"/>
    </source>
</evidence>
<feature type="compositionally biased region" description="Basic and acidic residues" evidence="1">
    <location>
        <begin position="43"/>
        <end position="64"/>
    </location>
</feature>
<feature type="region of interest" description="Disordered" evidence="1">
    <location>
        <begin position="43"/>
        <end position="101"/>
    </location>
</feature>
<name>A0A0G4L0H7_VERLO</name>
<feature type="compositionally biased region" description="Basic residues" evidence="1">
    <location>
        <begin position="65"/>
        <end position="80"/>
    </location>
</feature>
<dbReference type="EMBL" id="CVQH01006591">
    <property type="protein sequence ID" value="CRK15461.1"/>
    <property type="molecule type" value="Genomic_DNA"/>
</dbReference>
<feature type="non-terminal residue" evidence="2">
    <location>
        <position position="101"/>
    </location>
</feature>
<accession>A0A0G4L0H7</accession>
<gene>
    <name evidence="2" type="ORF">BN1708_017391</name>
</gene>
<sequence length="101" mass="11847">AGRLPVCRRRVDVSRLRAARPGRQRHLLLDLLLLAGRRRHDDDVDLDRGRRHLEGRPGLHEAGRHPHGRAHLGPVRRQRHLERQQQDQPRQQGPVCLRLHH</sequence>
<evidence type="ECO:0000313" key="3">
    <source>
        <dbReference type="Proteomes" id="UP000044602"/>
    </source>
</evidence>
<feature type="non-terminal residue" evidence="2">
    <location>
        <position position="1"/>
    </location>
</feature>
<organism evidence="2 3">
    <name type="scientific">Verticillium longisporum</name>
    <name type="common">Verticillium dahliae var. longisporum</name>
    <dbReference type="NCBI Taxonomy" id="100787"/>
    <lineage>
        <taxon>Eukaryota</taxon>
        <taxon>Fungi</taxon>
        <taxon>Dikarya</taxon>
        <taxon>Ascomycota</taxon>
        <taxon>Pezizomycotina</taxon>
        <taxon>Sordariomycetes</taxon>
        <taxon>Hypocreomycetidae</taxon>
        <taxon>Glomerellales</taxon>
        <taxon>Plectosphaerellaceae</taxon>
        <taxon>Verticillium</taxon>
    </lineage>
</organism>
<protein>
    <submittedName>
        <fullName evidence="2">Uncharacterized protein</fullName>
    </submittedName>
</protein>
<dbReference type="AlphaFoldDB" id="A0A0G4L0H7"/>